<dbReference type="SUPFAM" id="SSF52058">
    <property type="entry name" value="L domain-like"/>
    <property type="match status" value="1"/>
</dbReference>
<evidence type="ECO:0000256" key="1">
    <source>
        <dbReference type="ARBA" id="ARBA00004167"/>
    </source>
</evidence>
<evidence type="ECO:0000313" key="3">
    <source>
        <dbReference type="EMBL" id="ORY46428.1"/>
    </source>
</evidence>
<dbReference type="AlphaFoldDB" id="A0A1Y2CHA9"/>
<dbReference type="InterPro" id="IPR051716">
    <property type="entry name" value="Plant_RL_S/T_kinase"/>
</dbReference>
<dbReference type="PANTHER" id="PTHR48053:SF126">
    <property type="entry name" value="MDIS1-INTERACTING RECEPTOR LIKE KINASE 2-LIKE ISOFORM X1"/>
    <property type="match status" value="1"/>
</dbReference>
<dbReference type="STRING" id="329046.A0A1Y2CHA9"/>
<dbReference type="InterPro" id="IPR032675">
    <property type="entry name" value="LRR_dom_sf"/>
</dbReference>
<dbReference type="Pfam" id="PF00560">
    <property type="entry name" value="LRR_1"/>
    <property type="match status" value="2"/>
</dbReference>
<organism evidence="3 4">
    <name type="scientific">Rhizoclosmatium globosum</name>
    <dbReference type="NCBI Taxonomy" id="329046"/>
    <lineage>
        <taxon>Eukaryota</taxon>
        <taxon>Fungi</taxon>
        <taxon>Fungi incertae sedis</taxon>
        <taxon>Chytridiomycota</taxon>
        <taxon>Chytridiomycota incertae sedis</taxon>
        <taxon>Chytridiomycetes</taxon>
        <taxon>Chytridiales</taxon>
        <taxon>Chytriomycetaceae</taxon>
        <taxon>Rhizoclosmatium</taxon>
    </lineage>
</organism>
<evidence type="ECO:0008006" key="5">
    <source>
        <dbReference type="Google" id="ProtNLM"/>
    </source>
</evidence>
<name>A0A1Y2CHA9_9FUNG</name>
<proteinExistence type="predicted"/>
<dbReference type="PANTHER" id="PTHR48053">
    <property type="entry name" value="LEUCINE RICH REPEAT FAMILY PROTEIN, EXPRESSED"/>
    <property type="match status" value="1"/>
</dbReference>
<protein>
    <recommendedName>
        <fullName evidence="5">L domain-like protein</fullName>
    </recommendedName>
</protein>
<evidence type="ECO:0000313" key="4">
    <source>
        <dbReference type="Proteomes" id="UP000193642"/>
    </source>
</evidence>
<dbReference type="InterPro" id="IPR001611">
    <property type="entry name" value="Leu-rich_rpt"/>
</dbReference>
<sequence>MRHTGLYVNHNNLTGPIPAKIGNLVNLWQFNVSRNQLSGSVPNEIKNFVHLNYLNLSENEYLDKVVHEDMKQNQAAWRFLNEQGFVVP</sequence>
<gene>
    <name evidence="3" type="ORF">BCR33DRAFT_715513</name>
</gene>
<dbReference type="Gene3D" id="3.80.10.10">
    <property type="entry name" value="Ribonuclease Inhibitor"/>
    <property type="match status" value="1"/>
</dbReference>
<comment type="caution">
    <text evidence="3">The sequence shown here is derived from an EMBL/GenBank/DDBJ whole genome shotgun (WGS) entry which is preliminary data.</text>
</comment>
<dbReference type="EMBL" id="MCGO01000016">
    <property type="protein sequence ID" value="ORY46428.1"/>
    <property type="molecule type" value="Genomic_DNA"/>
</dbReference>
<dbReference type="Proteomes" id="UP000193642">
    <property type="component" value="Unassembled WGS sequence"/>
</dbReference>
<evidence type="ECO:0000256" key="2">
    <source>
        <dbReference type="ARBA" id="ARBA00022729"/>
    </source>
</evidence>
<keyword evidence="2" id="KW-0732">Signal</keyword>
<comment type="subcellular location">
    <subcellularLocation>
        <location evidence="1">Membrane</location>
        <topology evidence="1">Single-pass membrane protein</topology>
    </subcellularLocation>
</comment>
<keyword evidence="4" id="KW-1185">Reference proteome</keyword>
<dbReference type="GO" id="GO:0016020">
    <property type="term" value="C:membrane"/>
    <property type="evidence" value="ECO:0007669"/>
    <property type="project" value="UniProtKB-SubCell"/>
</dbReference>
<reference evidence="3 4" key="1">
    <citation type="submission" date="2016-07" db="EMBL/GenBank/DDBJ databases">
        <title>Pervasive Adenine N6-methylation of Active Genes in Fungi.</title>
        <authorList>
            <consortium name="DOE Joint Genome Institute"/>
            <person name="Mondo S.J."/>
            <person name="Dannebaum R.O."/>
            <person name="Kuo R.C."/>
            <person name="Labutti K."/>
            <person name="Haridas S."/>
            <person name="Kuo A."/>
            <person name="Salamov A."/>
            <person name="Ahrendt S.R."/>
            <person name="Lipzen A."/>
            <person name="Sullivan W."/>
            <person name="Andreopoulos W.B."/>
            <person name="Clum A."/>
            <person name="Lindquist E."/>
            <person name="Daum C."/>
            <person name="Ramamoorthy G.K."/>
            <person name="Gryganskyi A."/>
            <person name="Culley D."/>
            <person name="Magnuson J.K."/>
            <person name="James T.Y."/>
            <person name="O'Malley M.A."/>
            <person name="Stajich J.E."/>
            <person name="Spatafora J.W."/>
            <person name="Visel A."/>
            <person name="Grigoriev I.V."/>
        </authorList>
    </citation>
    <scope>NUCLEOTIDE SEQUENCE [LARGE SCALE GENOMIC DNA]</scope>
    <source>
        <strain evidence="3 4">JEL800</strain>
    </source>
</reference>
<dbReference type="OrthoDB" id="676979at2759"/>
<accession>A0A1Y2CHA9</accession>